<evidence type="ECO:0000313" key="2">
    <source>
        <dbReference type="Proteomes" id="UP001055811"/>
    </source>
</evidence>
<protein>
    <submittedName>
        <fullName evidence="1">Uncharacterized protein</fullName>
    </submittedName>
</protein>
<reference evidence="1 2" key="2">
    <citation type="journal article" date="2022" name="Mol. Ecol. Resour.">
        <title>The genomes of chicory, endive, great burdock and yacon provide insights into Asteraceae paleo-polyploidization history and plant inulin production.</title>
        <authorList>
            <person name="Fan W."/>
            <person name="Wang S."/>
            <person name="Wang H."/>
            <person name="Wang A."/>
            <person name="Jiang F."/>
            <person name="Liu H."/>
            <person name="Zhao H."/>
            <person name="Xu D."/>
            <person name="Zhang Y."/>
        </authorList>
    </citation>
    <scope>NUCLEOTIDE SEQUENCE [LARGE SCALE GENOMIC DNA]</scope>
    <source>
        <strain evidence="2">cv. Punajuju</strain>
        <tissue evidence="1">Leaves</tissue>
    </source>
</reference>
<keyword evidence="2" id="KW-1185">Reference proteome</keyword>
<reference evidence="2" key="1">
    <citation type="journal article" date="2022" name="Mol. Ecol. Resour.">
        <title>The genomes of chicory, endive, great burdock and yacon provide insights into Asteraceae palaeo-polyploidization history and plant inulin production.</title>
        <authorList>
            <person name="Fan W."/>
            <person name="Wang S."/>
            <person name="Wang H."/>
            <person name="Wang A."/>
            <person name="Jiang F."/>
            <person name="Liu H."/>
            <person name="Zhao H."/>
            <person name="Xu D."/>
            <person name="Zhang Y."/>
        </authorList>
    </citation>
    <scope>NUCLEOTIDE SEQUENCE [LARGE SCALE GENOMIC DNA]</scope>
    <source>
        <strain evidence="2">cv. Punajuju</strain>
    </source>
</reference>
<organism evidence="1 2">
    <name type="scientific">Cichorium intybus</name>
    <name type="common">Chicory</name>
    <dbReference type="NCBI Taxonomy" id="13427"/>
    <lineage>
        <taxon>Eukaryota</taxon>
        <taxon>Viridiplantae</taxon>
        <taxon>Streptophyta</taxon>
        <taxon>Embryophyta</taxon>
        <taxon>Tracheophyta</taxon>
        <taxon>Spermatophyta</taxon>
        <taxon>Magnoliopsida</taxon>
        <taxon>eudicotyledons</taxon>
        <taxon>Gunneridae</taxon>
        <taxon>Pentapetalae</taxon>
        <taxon>asterids</taxon>
        <taxon>campanulids</taxon>
        <taxon>Asterales</taxon>
        <taxon>Asteraceae</taxon>
        <taxon>Cichorioideae</taxon>
        <taxon>Cichorieae</taxon>
        <taxon>Cichoriinae</taxon>
        <taxon>Cichorium</taxon>
    </lineage>
</organism>
<dbReference type="Proteomes" id="UP001055811">
    <property type="component" value="Linkage Group LG09"/>
</dbReference>
<gene>
    <name evidence="1" type="ORF">L2E82_47347</name>
</gene>
<sequence>MTDSRMKVFVKTLKGTHFEIQVKPEDTAAARVWRDVQKKKMVVGQKAPVPVTLLSKVHKVPGICCKKRKSLKSLKLISGVPGIGKTQLGIQLAVNVQIPFDYGGFGSKAIYIDTEGSFMVEQALQIAQACGDDMAEYSRLYRKGSHSHEVKIQPKDFLENIFYFRVCSYTERIALINYLDKFIGDHKDVKVVIIDSITFHFRQDFDDMALRTRLLGGVALTLMKLAKRFGVVPLHSAPFLVGCDVRNMTTETFEILSNKEVIDVNQDPLGIQGRKVKVSGTDALRKGVPTKLIYCKIQSKHVKVGIKGNPPYMNVSRGEPRI</sequence>
<evidence type="ECO:0000313" key="1">
    <source>
        <dbReference type="EMBL" id="KAI3689391.1"/>
    </source>
</evidence>
<proteinExistence type="predicted"/>
<accession>A0ACB8YVC4</accession>
<comment type="caution">
    <text evidence="1">The sequence shown here is derived from an EMBL/GenBank/DDBJ whole genome shotgun (WGS) entry which is preliminary data.</text>
</comment>
<name>A0ACB8YVC4_CICIN</name>
<dbReference type="EMBL" id="CM042017">
    <property type="protein sequence ID" value="KAI3689391.1"/>
    <property type="molecule type" value="Genomic_DNA"/>
</dbReference>